<dbReference type="InterPro" id="IPR001126">
    <property type="entry name" value="UmuC"/>
</dbReference>
<comment type="similarity">
    <text evidence="1">Belongs to the DNA polymerase type-Y family.</text>
</comment>
<evidence type="ECO:0000313" key="6">
    <source>
        <dbReference type="EMBL" id="MBB3039679.1"/>
    </source>
</evidence>
<reference evidence="6 7" key="1">
    <citation type="submission" date="2020-08" db="EMBL/GenBank/DDBJ databases">
        <title>Sequencing the genomes of 1000 actinobacteria strains.</title>
        <authorList>
            <person name="Klenk H.-P."/>
        </authorList>
    </citation>
    <scope>NUCLEOTIDE SEQUENCE [LARGE SCALE GENOMIC DNA]</scope>
    <source>
        <strain evidence="6 7">DSM 45258</strain>
    </source>
</reference>
<feature type="region of interest" description="Disordered" evidence="4">
    <location>
        <begin position="222"/>
        <end position="243"/>
    </location>
</feature>
<evidence type="ECO:0000256" key="4">
    <source>
        <dbReference type="SAM" id="MobiDB-lite"/>
    </source>
</evidence>
<dbReference type="Proteomes" id="UP000567922">
    <property type="component" value="Unassembled WGS sequence"/>
</dbReference>
<organism evidence="6 7">
    <name type="scientific">Hoyosella altamirensis</name>
    <dbReference type="NCBI Taxonomy" id="616997"/>
    <lineage>
        <taxon>Bacteria</taxon>
        <taxon>Bacillati</taxon>
        <taxon>Actinomycetota</taxon>
        <taxon>Actinomycetes</taxon>
        <taxon>Mycobacteriales</taxon>
        <taxon>Hoyosellaceae</taxon>
        <taxon>Hoyosella</taxon>
    </lineage>
</organism>
<keyword evidence="7" id="KW-1185">Reference proteome</keyword>
<dbReference type="PANTHER" id="PTHR35369">
    <property type="entry name" value="BLR3025 PROTEIN-RELATED"/>
    <property type="match status" value="1"/>
</dbReference>
<dbReference type="OrthoDB" id="5244088at2"/>
<comment type="caution">
    <text evidence="6">The sequence shown here is derived from an EMBL/GenBank/DDBJ whole genome shotgun (WGS) entry which is preliminary data.</text>
</comment>
<accession>A0A839RTJ7</accession>
<evidence type="ECO:0000256" key="3">
    <source>
        <dbReference type="ARBA" id="ARBA00025589"/>
    </source>
</evidence>
<sequence length="520" mass="55837">MSHESRVLALWCPDWPAVAASAEAGIAAHQPVAVLLSNRVMACSATARMQGVRRGVRRREAQARCPELYVCVADEDRDARRFESVAAAVDAIVPGAEIVRPGLLVLPARGVARYLGGEEAAAERLIDAIADTGVECQAGIADQIFTAVLAARHGQVVPSGWDADYLAPFPVSELAVEPGLAAAERAELTGLLTRLGLRTIGDFAAIEARYVASRFGTDAISAHRRARGEPDRPPSGRALPPDLEVAQRCDPPIERVDMAAFAGRALAVQLHDKLAAANVACTRLRVLARTENGEEHARVWRCAEPLTPEGTADRVRWQLDGWLTGHHQSSPSAGITSLRLEPVEVVSSGALQMGLWGGVGEDEERARRALIRVQGLLGGDAVRIGVQSGGRGTAERVTLITLGDEQVPASDPAAPWPGKLPEPAPSEVYDPAPEVALLDERRKEVLVTGRGILTAEPHTLKWDKCEYSIEAWAGPWCVDENWWDAGSAQRAARLEILTENRGALLVKCTAGIWNVEGRWG</sequence>
<dbReference type="Gene3D" id="3.40.1170.60">
    <property type="match status" value="1"/>
</dbReference>
<proteinExistence type="inferred from homology"/>
<dbReference type="EMBL" id="JACHWS010000004">
    <property type="protein sequence ID" value="MBB3039679.1"/>
    <property type="molecule type" value="Genomic_DNA"/>
</dbReference>
<comment type="function">
    <text evidence="3">Poorly processive, error-prone DNA polymerase involved in untargeted mutagenesis. Copies undamaged DNA at stalled replication forks, which arise in vivo from mismatched or misaligned primer ends. These misaligned primers can be extended by PolIV. Exhibits no 3'-5' exonuclease (proofreading) activity. May be involved in translesional synthesis, in conjunction with the beta clamp from PolIII.</text>
</comment>
<dbReference type="InterPro" id="IPR043128">
    <property type="entry name" value="Rev_trsase/Diguanyl_cyclase"/>
</dbReference>
<dbReference type="SUPFAM" id="SSF56672">
    <property type="entry name" value="DNA/RNA polymerases"/>
    <property type="match status" value="1"/>
</dbReference>
<dbReference type="RefSeq" id="WP_064438321.1">
    <property type="nucleotide sequence ID" value="NZ_BDDI01000001.1"/>
</dbReference>
<evidence type="ECO:0000259" key="5">
    <source>
        <dbReference type="Pfam" id="PF00817"/>
    </source>
</evidence>
<dbReference type="AlphaFoldDB" id="A0A839RTJ7"/>
<gene>
    <name evidence="6" type="ORF">FHU29_004167</name>
</gene>
<dbReference type="GO" id="GO:0006281">
    <property type="term" value="P:DNA repair"/>
    <property type="evidence" value="ECO:0007669"/>
    <property type="project" value="InterPro"/>
</dbReference>
<dbReference type="Pfam" id="PF00817">
    <property type="entry name" value="IMS"/>
    <property type="match status" value="1"/>
</dbReference>
<name>A0A839RTJ7_9ACTN</name>
<dbReference type="PANTHER" id="PTHR35369:SF2">
    <property type="entry name" value="BLR3025 PROTEIN"/>
    <property type="match status" value="1"/>
</dbReference>
<dbReference type="InterPro" id="IPR050356">
    <property type="entry name" value="SulA_CellDiv_inhibitor"/>
</dbReference>
<feature type="domain" description="UmuC" evidence="5">
    <location>
        <begin position="28"/>
        <end position="151"/>
    </location>
</feature>
<dbReference type="CDD" id="cd03468">
    <property type="entry name" value="PolY_like"/>
    <property type="match status" value="1"/>
</dbReference>
<keyword evidence="2" id="KW-0227">DNA damage</keyword>
<dbReference type="Gene3D" id="3.30.70.270">
    <property type="match status" value="1"/>
</dbReference>
<evidence type="ECO:0000313" key="7">
    <source>
        <dbReference type="Proteomes" id="UP000567922"/>
    </source>
</evidence>
<evidence type="ECO:0000256" key="2">
    <source>
        <dbReference type="ARBA" id="ARBA00022763"/>
    </source>
</evidence>
<protein>
    <submittedName>
        <fullName evidence="6">Protein ImuB</fullName>
    </submittedName>
</protein>
<dbReference type="InterPro" id="IPR043502">
    <property type="entry name" value="DNA/RNA_pol_sf"/>
</dbReference>
<evidence type="ECO:0000256" key="1">
    <source>
        <dbReference type="ARBA" id="ARBA00010945"/>
    </source>
</evidence>